<evidence type="ECO:0000313" key="2">
    <source>
        <dbReference type="Proteomes" id="UP001243009"/>
    </source>
</evidence>
<protein>
    <submittedName>
        <fullName evidence="1">Nitrogen fixation protein NifQ</fullName>
    </submittedName>
</protein>
<dbReference type="RefSeq" id="WP_305103791.1">
    <property type="nucleotide sequence ID" value="NZ_JAUTWS010000009.1"/>
</dbReference>
<sequence>MGTEGFYGRLMESAGEGGERFDTHVAASILALGMEEARREGTTLSARLGLDAAALRRMAATLFPGAQDMLAGFVLEEALAVDAEEQSVRDVLWMSAAAATGFERDLACMVARRCLRPNHLWQDLGLRNRGELSRLMREHFPVLAQRNRNDMKWKKFLYRTICASEGFSLCAAPVCTECDDFAACFGAEDGDPLVARMRRDNAAPAPP</sequence>
<organism evidence="1 2">
    <name type="scientific">Paracraurococcus lichenis</name>
    <dbReference type="NCBI Taxonomy" id="3064888"/>
    <lineage>
        <taxon>Bacteria</taxon>
        <taxon>Pseudomonadati</taxon>
        <taxon>Pseudomonadota</taxon>
        <taxon>Alphaproteobacteria</taxon>
        <taxon>Acetobacterales</taxon>
        <taxon>Roseomonadaceae</taxon>
        <taxon>Paracraurococcus</taxon>
    </lineage>
</organism>
<reference evidence="1 2" key="1">
    <citation type="submission" date="2023-08" db="EMBL/GenBank/DDBJ databases">
        <title>The draft genome sequence of Paracraurococcus sp. LOR1-02.</title>
        <authorList>
            <person name="Kingkaew E."/>
            <person name="Tanasupawat S."/>
        </authorList>
    </citation>
    <scope>NUCLEOTIDE SEQUENCE [LARGE SCALE GENOMIC DNA]</scope>
    <source>
        <strain evidence="1 2">LOR1-02</strain>
    </source>
</reference>
<accession>A0ABT9DYE4</accession>
<gene>
    <name evidence="1" type="ORF">Q7A36_11285</name>
</gene>
<dbReference type="Pfam" id="PF04891">
    <property type="entry name" value="NifQ"/>
    <property type="match status" value="1"/>
</dbReference>
<name>A0ABT9DYE4_9PROT</name>
<comment type="caution">
    <text evidence="1">The sequence shown here is derived from an EMBL/GenBank/DDBJ whole genome shotgun (WGS) entry which is preliminary data.</text>
</comment>
<evidence type="ECO:0000313" key="1">
    <source>
        <dbReference type="EMBL" id="MDO9708925.1"/>
    </source>
</evidence>
<dbReference type="InterPro" id="IPR006975">
    <property type="entry name" value="NifQ"/>
</dbReference>
<dbReference type="Proteomes" id="UP001243009">
    <property type="component" value="Unassembled WGS sequence"/>
</dbReference>
<dbReference type="EMBL" id="JAUTWS010000009">
    <property type="protein sequence ID" value="MDO9708925.1"/>
    <property type="molecule type" value="Genomic_DNA"/>
</dbReference>
<proteinExistence type="predicted"/>
<keyword evidence="2" id="KW-1185">Reference proteome</keyword>